<keyword evidence="2 4" id="KW-0663">Pyridoxal phosphate</keyword>
<evidence type="ECO:0000259" key="5">
    <source>
        <dbReference type="PROSITE" id="PS51340"/>
    </source>
</evidence>
<protein>
    <recommendedName>
        <fullName evidence="4">Molybdenum cofactor sulfurase</fullName>
        <shortName evidence="4">MCS</shortName>
        <shortName evidence="4">MOS</shortName>
        <shortName evidence="4">MoCo sulfurase</shortName>
        <ecNumber evidence="4">2.8.1.9</ecNumber>
    </recommendedName>
    <alternativeName>
        <fullName evidence="4">Molybdenum cofactor sulfurtransferase</fullName>
    </alternativeName>
</protein>
<dbReference type="Pfam" id="PF03473">
    <property type="entry name" value="MOSC"/>
    <property type="match status" value="1"/>
</dbReference>
<dbReference type="Gene3D" id="3.40.640.10">
    <property type="entry name" value="Type I PLP-dependent aspartate aminotransferase-like (Major domain)"/>
    <property type="match status" value="1"/>
</dbReference>
<dbReference type="InterPro" id="IPR015421">
    <property type="entry name" value="PyrdxlP-dep_Trfase_major"/>
</dbReference>
<dbReference type="Pfam" id="PF00266">
    <property type="entry name" value="Aminotran_5"/>
    <property type="match status" value="1"/>
</dbReference>
<feature type="domain" description="MOSC" evidence="5">
    <location>
        <begin position="649"/>
        <end position="813"/>
    </location>
</feature>
<keyword evidence="7" id="KW-1185">Reference proteome</keyword>
<evidence type="ECO:0000256" key="1">
    <source>
        <dbReference type="ARBA" id="ARBA00022679"/>
    </source>
</evidence>
<comment type="catalytic activity">
    <reaction evidence="4">
        <text>Mo-molybdopterin + L-cysteine + AH2 = thio-Mo-molybdopterin + L-alanine + A + H2O</text>
        <dbReference type="Rhea" id="RHEA:42636"/>
        <dbReference type="ChEBI" id="CHEBI:13193"/>
        <dbReference type="ChEBI" id="CHEBI:15377"/>
        <dbReference type="ChEBI" id="CHEBI:17499"/>
        <dbReference type="ChEBI" id="CHEBI:35235"/>
        <dbReference type="ChEBI" id="CHEBI:57972"/>
        <dbReference type="ChEBI" id="CHEBI:71302"/>
        <dbReference type="ChEBI" id="CHEBI:82685"/>
        <dbReference type="EC" id="2.8.1.9"/>
    </reaction>
</comment>
<gene>
    <name evidence="4" type="primary">hxB</name>
    <name evidence="6" type="ORF">SLS56_010293</name>
</gene>
<keyword evidence="3 4" id="KW-0501">Molybdenum cofactor biosynthesis</keyword>
<dbReference type="InterPro" id="IPR028886">
    <property type="entry name" value="MoCo_sulfurase"/>
</dbReference>
<dbReference type="EC" id="2.8.1.9" evidence="4"/>
<comment type="cofactor">
    <cofactor evidence="4">
        <name>pyridoxal 5'-phosphate</name>
        <dbReference type="ChEBI" id="CHEBI:597326"/>
    </cofactor>
</comment>
<dbReference type="InterPro" id="IPR000192">
    <property type="entry name" value="Aminotrans_V_dom"/>
</dbReference>
<reference evidence="6 7" key="1">
    <citation type="submission" date="2024-02" db="EMBL/GenBank/DDBJ databases">
        <title>De novo assembly and annotation of 12 fungi associated with fruit tree decline syndrome in Ontario, Canada.</title>
        <authorList>
            <person name="Sulman M."/>
            <person name="Ellouze W."/>
            <person name="Ilyukhin E."/>
        </authorList>
    </citation>
    <scope>NUCLEOTIDE SEQUENCE [LARGE SCALE GENOMIC DNA]</scope>
    <source>
        <strain evidence="6 7">M1-105</strain>
    </source>
</reference>
<sequence length="813" mass="89287">MADSTGYNHALDDIRQKEFPMLKDSVYLDHAGTTLYPKSLIDRFSADMISNLYGNPHSASSSSQLSARRVDEARLRLLHMFRADPEDFDVVFVANATAGVKLVLEAFRDQPKGFAYKYHRECHTSLIGIRELASHHRCFSSDIEVEHWLERKAGRDAAQESLLELFAYPAQSNMSGRRLPLDWCGRARLSKESSANTTYSLLDAAAFVSTSPLDLSDSDVAPDFTVLSLYKIFGFPDLGALIIRKDAADVFQKRRYFGGGTVDMVVCLKEQWHAKKTESLHDQLEDGTLPIHSIMALHSAMDVHRELFGSLDQVSRHSMFLARRLYEGLSSLCHANGLPVCQMYADASTGYNDAKRQGPIVAFNMVNSQGAWASNFEVERLASIKNIQLRTGGLCNPGGIAAALGLSPWEMRENFSAGQRCGNENDIMGGKPTGMIRVSVGAPSSTTDVDRFLEFVREFFVEVADAGSLLAPALLEVDSQDSRFYVESLTIYPIKSCAGWKVPPGKAWEVRREGLAWDREWCLVHKGSGQALSQKRYPRMALIRPSIDLEQGCLRVRLSDSCASSATASEICIPLSADPSYFAESNGHKSAISTRVCGDTVAAQRYLSSSISDFFSQALGVECQLARFPAAGGTGASTRHSKAHLQKQAAARGQMPGAFPDATGDPPRPILLSNESPILVISRSSVNRLNEQIKAGGGKAAEAEVFRANVVVAERLQSRPGSEQPYAEDLWQYAVVGQQRFQLLGACRRCQMVCIDQQTGLKNEEPFVTLAKTRRRDGKVFFGQHACHEARALDGSRQAQHPTIAVGDAVVPS</sequence>
<evidence type="ECO:0000313" key="6">
    <source>
        <dbReference type="EMBL" id="KAL1618975.1"/>
    </source>
</evidence>
<dbReference type="InterPro" id="IPR005303">
    <property type="entry name" value="MOCOS_middle"/>
</dbReference>
<evidence type="ECO:0000256" key="4">
    <source>
        <dbReference type="HAMAP-Rule" id="MF_03050"/>
    </source>
</evidence>
<feature type="modified residue" description="N6-(pyridoxal phosphate)lysine" evidence="4">
    <location>
        <position position="231"/>
    </location>
</feature>
<dbReference type="InterPro" id="IPR005302">
    <property type="entry name" value="MoCF_Sase_C"/>
</dbReference>
<keyword evidence="1 4" id="KW-0808">Transferase</keyword>
<dbReference type="PANTHER" id="PTHR14237">
    <property type="entry name" value="MOLYBDOPTERIN COFACTOR SULFURASE MOSC"/>
    <property type="match status" value="1"/>
</dbReference>
<evidence type="ECO:0000313" key="7">
    <source>
        <dbReference type="Proteomes" id="UP001521116"/>
    </source>
</evidence>
<feature type="active site" evidence="4">
    <location>
        <position position="395"/>
    </location>
</feature>
<accession>A0ABR3SFQ7</accession>
<comment type="similarity">
    <text evidence="4">Belongs to the class-V pyridoxal-phosphate-dependent aminotransferase family. MOCOS subfamily.</text>
</comment>
<dbReference type="InterPro" id="IPR015424">
    <property type="entry name" value="PyrdxlP-dep_Trfase"/>
</dbReference>
<comment type="function">
    <text evidence="4">Sulfurates the molybdenum cofactor. Sulfation of molybdenum is essential for xanthine dehydrogenase (XDH) and aldehyde oxidase (ADO) enzymes in which molybdenum cofactor is liganded by 1 oxygen and 1 sulfur atom in active form.</text>
</comment>
<name>A0ABR3SFQ7_9PEZI</name>
<dbReference type="EMBL" id="JAJVDC020000196">
    <property type="protein sequence ID" value="KAL1618975.1"/>
    <property type="molecule type" value="Genomic_DNA"/>
</dbReference>
<comment type="caution">
    <text evidence="6">The sequence shown here is derived from an EMBL/GenBank/DDBJ whole genome shotgun (WGS) entry which is preliminary data.</text>
</comment>
<dbReference type="Pfam" id="PF03476">
    <property type="entry name" value="MOSC_N"/>
    <property type="match status" value="1"/>
</dbReference>
<proteinExistence type="inferred from homology"/>
<evidence type="ECO:0000256" key="2">
    <source>
        <dbReference type="ARBA" id="ARBA00022898"/>
    </source>
</evidence>
<dbReference type="SUPFAM" id="SSF53383">
    <property type="entry name" value="PLP-dependent transferases"/>
    <property type="match status" value="1"/>
</dbReference>
<dbReference type="PANTHER" id="PTHR14237:SF80">
    <property type="entry name" value="MOLYBDENUM COFACTOR SULFURASE"/>
    <property type="match status" value="1"/>
</dbReference>
<dbReference type="SUPFAM" id="SSF141673">
    <property type="entry name" value="MOSC N-terminal domain-like"/>
    <property type="match status" value="1"/>
</dbReference>
<dbReference type="Proteomes" id="UP001521116">
    <property type="component" value="Unassembled WGS sequence"/>
</dbReference>
<dbReference type="HAMAP" id="MF_03050">
    <property type="entry name" value="MOCOS"/>
    <property type="match status" value="1"/>
</dbReference>
<dbReference type="PROSITE" id="PS51340">
    <property type="entry name" value="MOSC"/>
    <property type="match status" value="1"/>
</dbReference>
<evidence type="ECO:0000256" key="3">
    <source>
        <dbReference type="ARBA" id="ARBA00023150"/>
    </source>
</evidence>
<organism evidence="6 7">
    <name type="scientific">Neofusicoccum ribis</name>
    <dbReference type="NCBI Taxonomy" id="45134"/>
    <lineage>
        <taxon>Eukaryota</taxon>
        <taxon>Fungi</taxon>
        <taxon>Dikarya</taxon>
        <taxon>Ascomycota</taxon>
        <taxon>Pezizomycotina</taxon>
        <taxon>Dothideomycetes</taxon>
        <taxon>Dothideomycetes incertae sedis</taxon>
        <taxon>Botryosphaeriales</taxon>
        <taxon>Botryosphaeriaceae</taxon>
        <taxon>Neofusicoccum</taxon>
    </lineage>
</organism>